<comment type="subcellular location">
    <subcellularLocation>
        <location evidence="4">Cell envelope</location>
    </subcellularLocation>
</comment>
<evidence type="ECO:0000259" key="13">
    <source>
        <dbReference type="Pfam" id="PF02872"/>
    </source>
</evidence>
<comment type="similarity">
    <text evidence="5 11">Belongs to the 5'-nucleotidase family.</text>
</comment>
<keyword evidence="8 11" id="KW-0547">Nucleotide-binding</keyword>
<evidence type="ECO:0000256" key="2">
    <source>
        <dbReference type="ARBA" id="ARBA00001730"/>
    </source>
</evidence>
<comment type="cofactor">
    <cofactor evidence="3">
        <name>a divalent metal cation</name>
        <dbReference type="ChEBI" id="CHEBI:60240"/>
    </cofactor>
</comment>
<dbReference type="Gene3D" id="3.60.21.10">
    <property type="match status" value="1"/>
</dbReference>
<dbReference type="InterPro" id="IPR004843">
    <property type="entry name" value="Calcineurin-like_PHP"/>
</dbReference>
<evidence type="ECO:0000256" key="8">
    <source>
        <dbReference type="ARBA" id="ARBA00022741"/>
    </source>
</evidence>
<dbReference type="NCBIfam" id="NF006938">
    <property type="entry name" value="PRK09420.1"/>
    <property type="match status" value="1"/>
</dbReference>
<name>A0A4R6RMC9_9HYPH</name>
<dbReference type="InterPro" id="IPR041827">
    <property type="entry name" value="CpdB_N"/>
</dbReference>
<dbReference type="InterPro" id="IPR036907">
    <property type="entry name" value="5'-Nucleotdase_C_sf"/>
</dbReference>
<dbReference type="SUPFAM" id="SSF56300">
    <property type="entry name" value="Metallo-dependent phosphatases"/>
    <property type="match status" value="1"/>
</dbReference>
<keyword evidence="6" id="KW-0479">Metal-binding</keyword>
<organism evidence="14 15">
    <name type="scientific">Oharaeibacter diazotrophicus</name>
    <dbReference type="NCBI Taxonomy" id="1920512"/>
    <lineage>
        <taxon>Bacteria</taxon>
        <taxon>Pseudomonadati</taxon>
        <taxon>Pseudomonadota</taxon>
        <taxon>Alphaproteobacteria</taxon>
        <taxon>Hyphomicrobiales</taxon>
        <taxon>Pleomorphomonadaceae</taxon>
        <taxon>Oharaeibacter</taxon>
    </lineage>
</organism>
<evidence type="ECO:0000313" key="15">
    <source>
        <dbReference type="Proteomes" id="UP000294547"/>
    </source>
</evidence>
<accession>A0A4R6RMC9</accession>
<dbReference type="RefSeq" id="WP_126536349.1">
    <property type="nucleotide sequence ID" value="NZ_BSPM01000008.1"/>
</dbReference>
<keyword evidence="9 11" id="KW-0378">Hydrolase</keyword>
<dbReference type="AlphaFoldDB" id="A0A4R6RMC9"/>
<dbReference type="GO" id="GO:0008254">
    <property type="term" value="F:3'-nucleotidase activity"/>
    <property type="evidence" value="ECO:0007669"/>
    <property type="project" value="UniProtKB-EC"/>
</dbReference>
<dbReference type="GO" id="GO:0009166">
    <property type="term" value="P:nucleotide catabolic process"/>
    <property type="evidence" value="ECO:0007669"/>
    <property type="project" value="InterPro"/>
</dbReference>
<reference evidence="14 15" key="1">
    <citation type="submission" date="2019-03" db="EMBL/GenBank/DDBJ databases">
        <title>Genomic Encyclopedia of Type Strains, Phase IV (KMG-IV): sequencing the most valuable type-strain genomes for metagenomic binning, comparative biology and taxonomic classification.</title>
        <authorList>
            <person name="Goeker M."/>
        </authorList>
    </citation>
    <scope>NUCLEOTIDE SEQUENCE [LARGE SCALE GENOMIC DNA]</scope>
    <source>
        <strain evidence="14 15">DSM 102969</strain>
    </source>
</reference>
<dbReference type="OrthoDB" id="5469761at2"/>
<dbReference type="InterPro" id="IPR006146">
    <property type="entry name" value="5'-Nucleotdase_CS"/>
</dbReference>
<dbReference type="PROSITE" id="PS51318">
    <property type="entry name" value="TAT"/>
    <property type="match status" value="1"/>
</dbReference>
<keyword evidence="15" id="KW-1185">Reference proteome</keyword>
<evidence type="ECO:0000256" key="4">
    <source>
        <dbReference type="ARBA" id="ARBA00004196"/>
    </source>
</evidence>
<evidence type="ECO:0000256" key="7">
    <source>
        <dbReference type="ARBA" id="ARBA00022729"/>
    </source>
</evidence>
<dbReference type="GO" id="GO:0030288">
    <property type="term" value="C:outer membrane-bounded periplasmic space"/>
    <property type="evidence" value="ECO:0007669"/>
    <property type="project" value="TreeGrafter"/>
</dbReference>
<evidence type="ECO:0000256" key="11">
    <source>
        <dbReference type="RuleBase" id="RU362119"/>
    </source>
</evidence>
<gene>
    <name evidence="14" type="ORF">EDD54_0810</name>
</gene>
<sequence length="650" mass="68962">MRQTALTRRAVLRGSTAVVALLAAGLPLRAAPGRVKLRLMATSDLHVNVFPYDYYRDKPDDTVGLAKTAALIAAARAEVRNALLFDNGDLIQGSPLGDYVAYSKGLKPGEVHPMVAAMNTLGYLCGTLGNHEFNYGLEFLGNALAGETFPTVCANVVKADGTPLVEPTRVFETTVVDEAGTEAVLRVGVIGFVPPQIVQWDKSNLDGRATTIDIVEAAMAHVPALRAKSDVVVALCHSGIAGGERRGGEENAALHLAAVDGIDAIFTGHQHLVFPGKDFDGIDGADARRGTLHGKPAVMPGFWGSHLGVIDLELERIGAGWTVAGFAVEARPIYERGADRKIVSKVDAVASVLAAAQADHDGTLAYVRQPVGETTAPITSYWAAVADDPSVQIVSQAQLWYAASLGADAGLPKLPLLSAAAPFKSGGRGGPDYYTDVRPGPVAIKDVADIYLYPNTLRIVKVTGADVREWLERSAGLFRRIDPAASGPQMLIDPDFPTYNFDVIDGVTYRIDVTKPSRYDKDGKIADEAAHRIVGLMLDGKPLDPAAEVLVVTNNYRAGGGGHFPGADGSTIVFEAPDTNRDVIVRYVMKEKTINPSADGNWRFVPWPAEAEVIFVSSPKADASSLPAGISVEPAGAAENGFAKYRVRLG</sequence>
<evidence type="ECO:0000256" key="10">
    <source>
        <dbReference type="ARBA" id="ARBA00023268"/>
    </source>
</evidence>
<dbReference type="Gene3D" id="3.90.780.10">
    <property type="entry name" value="5'-Nucleotidase, C-terminal domain"/>
    <property type="match status" value="1"/>
</dbReference>
<keyword evidence="7" id="KW-0732">Signal</keyword>
<dbReference type="Pfam" id="PF02872">
    <property type="entry name" value="5_nucleotid_C"/>
    <property type="match status" value="1"/>
</dbReference>
<dbReference type="GO" id="GO:0008663">
    <property type="term" value="F:2',3'-cyclic-nucleotide 2'-phosphodiesterase activity"/>
    <property type="evidence" value="ECO:0007669"/>
    <property type="project" value="UniProtKB-EC"/>
</dbReference>
<feature type="domain" description="5'-Nucleotidase C-terminal" evidence="13">
    <location>
        <begin position="386"/>
        <end position="565"/>
    </location>
</feature>
<dbReference type="InterPro" id="IPR008334">
    <property type="entry name" value="5'-Nucleotdase_C"/>
</dbReference>
<dbReference type="GO" id="GO:0000166">
    <property type="term" value="F:nucleotide binding"/>
    <property type="evidence" value="ECO:0007669"/>
    <property type="project" value="UniProtKB-KW"/>
</dbReference>
<dbReference type="Pfam" id="PF00149">
    <property type="entry name" value="Metallophos"/>
    <property type="match status" value="1"/>
</dbReference>
<dbReference type="PRINTS" id="PR01607">
    <property type="entry name" value="APYRASEFAMLY"/>
</dbReference>
<evidence type="ECO:0000256" key="5">
    <source>
        <dbReference type="ARBA" id="ARBA00006654"/>
    </source>
</evidence>
<evidence type="ECO:0000256" key="1">
    <source>
        <dbReference type="ARBA" id="ARBA00000527"/>
    </source>
</evidence>
<dbReference type="CDD" id="cd07410">
    <property type="entry name" value="MPP_CpdB_N"/>
    <property type="match status" value="1"/>
</dbReference>
<evidence type="ECO:0000256" key="6">
    <source>
        <dbReference type="ARBA" id="ARBA00022723"/>
    </source>
</evidence>
<evidence type="ECO:0000256" key="9">
    <source>
        <dbReference type="ARBA" id="ARBA00022801"/>
    </source>
</evidence>
<comment type="catalytic activity">
    <reaction evidence="2">
        <text>a nucleoside 2',3'-cyclic phosphate + H2O = a nucleoside 3'-phosphate + H(+)</text>
        <dbReference type="Rhea" id="RHEA:19621"/>
        <dbReference type="ChEBI" id="CHEBI:15377"/>
        <dbReference type="ChEBI" id="CHEBI:15378"/>
        <dbReference type="ChEBI" id="CHEBI:66949"/>
        <dbReference type="ChEBI" id="CHEBI:66954"/>
        <dbReference type="EC" id="3.1.4.16"/>
    </reaction>
</comment>
<protein>
    <submittedName>
        <fullName evidence="14">2',3'-cyclic-nucleotide 2'-phosphodiesterase/3'-nucleotidase</fullName>
    </submittedName>
</protein>
<comment type="catalytic activity">
    <reaction evidence="1">
        <text>a ribonucleoside 3'-phosphate + H2O = a ribonucleoside + phosphate</text>
        <dbReference type="Rhea" id="RHEA:10144"/>
        <dbReference type="ChEBI" id="CHEBI:13197"/>
        <dbReference type="ChEBI" id="CHEBI:15377"/>
        <dbReference type="ChEBI" id="CHEBI:18254"/>
        <dbReference type="ChEBI" id="CHEBI:43474"/>
        <dbReference type="EC" id="3.1.3.6"/>
    </reaction>
</comment>
<dbReference type="Proteomes" id="UP000294547">
    <property type="component" value="Unassembled WGS sequence"/>
</dbReference>
<dbReference type="GO" id="GO:0046872">
    <property type="term" value="F:metal ion binding"/>
    <property type="evidence" value="ECO:0007669"/>
    <property type="project" value="UniProtKB-KW"/>
</dbReference>
<keyword evidence="10" id="KW-0511">Multifunctional enzyme</keyword>
<comment type="caution">
    <text evidence="14">The sequence shown here is derived from an EMBL/GenBank/DDBJ whole genome shotgun (WGS) entry which is preliminary data.</text>
</comment>
<dbReference type="InterPro" id="IPR006311">
    <property type="entry name" value="TAT_signal"/>
</dbReference>
<evidence type="ECO:0000313" key="14">
    <source>
        <dbReference type="EMBL" id="TDP86926.1"/>
    </source>
</evidence>
<dbReference type="EMBL" id="SNXY01000006">
    <property type="protein sequence ID" value="TDP86926.1"/>
    <property type="molecule type" value="Genomic_DNA"/>
</dbReference>
<dbReference type="PANTHER" id="PTHR11575">
    <property type="entry name" value="5'-NUCLEOTIDASE-RELATED"/>
    <property type="match status" value="1"/>
</dbReference>
<evidence type="ECO:0000256" key="3">
    <source>
        <dbReference type="ARBA" id="ARBA00001968"/>
    </source>
</evidence>
<dbReference type="InterPro" id="IPR029052">
    <property type="entry name" value="Metallo-depent_PP-like"/>
</dbReference>
<dbReference type="PANTHER" id="PTHR11575:SF6">
    <property type="entry name" value="2',3'-CYCLIC-NUCLEOTIDE 2'-PHOSPHODIESTERASE_3'-NUCLEOTIDASE"/>
    <property type="match status" value="1"/>
</dbReference>
<dbReference type="SUPFAM" id="SSF55816">
    <property type="entry name" value="5'-nucleotidase (syn. UDP-sugar hydrolase), C-terminal domain"/>
    <property type="match status" value="1"/>
</dbReference>
<evidence type="ECO:0000259" key="12">
    <source>
        <dbReference type="Pfam" id="PF00149"/>
    </source>
</evidence>
<feature type="domain" description="Calcineurin-like phosphoesterase" evidence="12">
    <location>
        <begin position="37"/>
        <end position="271"/>
    </location>
</feature>
<dbReference type="PROSITE" id="PS00786">
    <property type="entry name" value="5_NUCLEOTIDASE_2"/>
    <property type="match status" value="1"/>
</dbReference>
<proteinExistence type="inferred from homology"/>
<dbReference type="InterPro" id="IPR006179">
    <property type="entry name" value="5_nucleotidase/apyrase"/>
</dbReference>